<dbReference type="SUPFAM" id="SSF52833">
    <property type="entry name" value="Thioredoxin-like"/>
    <property type="match status" value="1"/>
</dbReference>
<evidence type="ECO:0000256" key="6">
    <source>
        <dbReference type="PIRNR" id="PIRNR000077"/>
    </source>
</evidence>
<evidence type="ECO:0000256" key="1">
    <source>
        <dbReference type="ARBA" id="ARBA00008987"/>
    </source>
</evidence>
<dbReference type="GO" id="GO:0015035">
    <property type="term" value="F:protein-disulfide reductase activity"/>
    <property type="evidence" value="ECO:0007669"/>
    <property type="project" value="InterPro"/>
</dbReference>
<dbReference type="PROSITE" id="PS00194">
    <property type="entry name" value="THIOREDOXIN_1"/>
    <property type="match status" value="1"/>
</dbReference>
<dbReference type="STRING" id="877500.GCA_000935065_03392"/>
<comment type="caution">
    <text evidence="11">The sequence shown here is derived from an EMBL/GenBank/DDBJ whole genome shotgun (WGS) entry which is preliminary data.</text>
</comment>
<evidence type="ECO:0000256" key="7">
    <source>
        <dbReference type="PIRSR" id="PIRSR000077-1"/>
    </source>
</evidence>
<reference evidence="11 12" key="1">
    <citation type="submission" date="2017-10" db="EMBL/GenBank/DDBJ databases">
        <title>Genomics of the genus Arcobacter.</title>
        <authorList>
            <person name="Perez-Cataluna A."/>
            <person name="Figueras M.J."/>
        </authorList>
    </citation>
    <scope>NUCLEOTIDE SEQUENCE [LARGE SCALE GENOMIC DNA]</scope>
    <source>
        <strain evidence="11 12">DSM 24636</strain>
    </source>
</reference>
<evidence type="ECO:0000256" key="8">
    <source>
        <dbReference type="PIRSR" id="PIRSR000077-4"/>
    </source>
</evidence>
<dbReference type="GO" id="GO:0045454">
    <property type="term" value="P:cell redox homeostasis"/>
    <property type="evidence" value="ECO:0007669"/>
    <property type="project" value="TreeGrafter"/>
</dbReference>
<dbReference type="GO" id="GO:0005829">
    <property type="term" value="C:cytosol"/>
    <property type="evidence" value="ECO:0007669"/>
    <property type="project" value="TreeGrafter"/>
</dbReference>
<dbReference type="EMBL" id="PDKO01000009">
    <property type="protein sequence ID" value="RXJ62240.1"/>
    <property type="molecule type" value="Genomic_DNA"/>
</dbReference>
<dbReference type="PANTHER" id="PTHR45663">
    <property type="entry name" value="GEO12009P1"/>
    <property type="match status" value="1"/>
</dbReference>
<dbReference type="InterPro" id="IPR013766">
    <property type="entry name" value="Thioredoxin_domain"/>
</dbReference>
<dbReference type="Proteomes" id="UP000290191">
    <property type="component" value="Unassembled WGS sequence"/>
</dbReference>
<feature type="disulfide bond" description="Redox-active" evidence="8">
    <location>
        <begin position="45"/>
        <end position="48"/>
    </location>
</feature>
<dbReference type="RefSeq" id="WP_052502791.1">
    <property type="nucleotide sequence ID" value="NZ_CP041070.1"/>
</dbReference>
<dbReference type="Pfam" id="PF00085">
    <property type="entry name" value="Thioredoxin"/>
    <property type="match status" value="1"/>
</dbReference>
<dbReference type="PIRSF" id="PIRSF000077">
    <property type="entry name" value="Thioredoxin"/>
    <property type="match status" value="1"/>
</dbReference>
<feature type="site" description="Deprotonates C-terminal active site Cys" evidence="7">
    <location>
        <position position="39"/>
    </location>
</feature>
<feature type="active site" description="Nucleophile" evidence="7">
    <location>
        <position position="45"/>
    </location>
</feature>
<dbReference type="Gene3D" id="3.40.30.10">
    <property type="entry name" value="Glutaredoxin"/>
    <property type="match status" value="1"/>
</dbReference>
<keyword evidence="4 8" id="KW-1015">Disulfide bond</keyword>
<evidence type="ECO:0000256" key="3">
    <source>
        <dbReference type="ARBA" id="ARBA00022982"/>
    </source>
</evidence>
<dbReference type="CDD" id="cd02947">
    <property type="entry name" value="TRX_family"/>
    <property type="match status" value="1"/>
</dbReference>
<organism evidence="11 12">
    <name type="scientific">Halarcobacter anaerophilus</name>
    <dbReference type="NCBI Taxonomy" id="877500"/>
    <lineage>
        <taxon>Bacteria</taxon>
        <taxon>Pseudomonadati</taxon>
        <taxon>Campylobacterota</taxon>
        <taxon>Epsilonproteobacteria</taxon>
        <taxon>Campylobacterales</taxon>
        <taxon>Arcobacteraceae</taxon>
        <taxon>Halarcobacter</taxon>
    </lineage>
</organism>
<feature type="domain" description="Thioredoxin" evidence="10">
    <location>
        <begin position="11"/>
        <end position="121"/>
    </location>
</feature>
<feature type="site" description="Contributes to redox potential value" evidence="7">
    <location>
        <position position="46"/>
    </location>
</feature>
<keyword evidence="12" id="KW-1185">Reference proteome</keyword>
<gene>
    <name evidence="11" type="ORF">CRV06_10780</name>
</gene>
<protein>
    <recommendedName>
        <fullName evidence="6">Thioredoxin</fullName>
    </recommendedName>
</protein>
<sequence length="121" mass="14039">MKKIFISLLFLTLGNLFAFEHLTPSNFDEKIKGKNVIVDFYAPWCPPCRILSQTLVEYGKIKPQNVEIYKVNIDEYKDLAMKYGVRALPTLAYFEDGDLIMTEIGMKNIQQLKNSTSEYFE</sequence>
<evidence type="ECO:0000313" key="12">
    <source>
        <dbReference type="Proteomes" id="UP000290191"/>
    </source>
</evidence>
<dbReference type="PROSITE" id="PS51352">
    <property type="entry name" value="THIOREDOXIN_2"/>
    <property type="match status" value="1"/>
</dbReference>
<proteinExistence type="inferred from homology"/>
<dbReference type="AlphaFoldDB" id="A0A4Q0XX64"/>
<feature type="active site" description="Nucleophile" evidence="7">
    <location>
        <position position="48"/>
    </location>
</feature>
<name>A0A4Q0XX64_9BACT</name>
<accession>A0A4Q0XX64</accession>
<evidence type="ECO:0000256" key="5">
    <source>
        <dbReference type="ARBA" id="ARBA00023284"/>
    </source>
</evidence>
<evidence type="ECO:0000313" key="11">
    <source>
        <dbReference type="EMBL" id="RXJ62240.1"/>
    </source>
</evidence>
<evidence type="ECO:0000256" key="2">
    <source>
        <dbReference type="ARBA" id="ARBA00022448"/>
    </source>
</evidence>
<evidence type="ECO:0000256" key="9">
    <source>
        <dbReference type="SAM" id="SignalP"/>
    </source>
</evidence>
<dbReference type="PRINTS" id="PR00421">
    <property type="entry name" value="THIOREDOXIN"/>
</dbReference>
<dbReference type="InterPro" id="IPR036249">
    <property type="entry name" value="Thioredoxin-like_sf"/>
</dbReference>
<comment type="similarity">
    <text evidence="1 6">Belongs to the thioredoxin family.</text>
</comment>
<keyword evidence="3" id="KW-0249">Electron transport</keyword>
<feature type="site" description="Contributes to redox potential value" evidence="7">
    <location>
        <position position="47"/>
    </location>
</feature>
<evidence type="ECO:0000256" key="4">
    <source>
        <dbReference type="ARBA" id="ARBA00023157"/>
    </source>
</evidence>
<feature type="chain" id="PRO_5020495413" description="Thioredoxin" evidence="9">
    <location>
        <begin position="19"/>
        <end position="121"/>
    </location>
</feature>
<dbReference type="OrthoDB" id="5348812at2"/>
<dbReference type="InterPro" id="IPR017937">
    <property type="entry name" value="Thioredoxin_CS"/>
</dbReference>
<dbReference type="PANTHER" id="PTHR45663:SF11">
    <property type="entry name" value="GEO12009P1"/>
    <property type="match status" value="1"/>
</dbReference>
<keyword evidence="5 8" id="KW-0676">Redox-active center</keyword>
<dbReference type="InterPro" id="IPR005746">
    <property type="entry name" value="Thioredoxin"/>
</dbReference>
<keyword evidence="2" id="KW-0813">Transport</keyword>
<evidence type="ECO:0000259" key="10">
    <source>
        <dbReference type="PROSITE" id="PS51352"/>
    </source>
</evidence>
<feature type="signal peptide" evidence="9">
    <location>
        <begin position="1"/>
        <end position="18"/>
    </location>
</feature>
<keyword evidence="9" id="KW-0732">Signal</keyword>